<dbReference type="EMBL" id="JAAMOX010000003">
    <property type="protein sequence ID" value="NIH55033.1"/>
    <property type="molecule type" value="Genomic_DNA"/>
</dbReference>
<accession>A0A7X5R3L8</accession>
<name>A0A7X5R3L8_9MICO</name>
<keyword evidence="2" id="KW-1185">Reference proteome</keyword>
<gene>
    <name evidence="1" type="ORF">FHX76_002948</name>
</gene>
<sequence length="146" mass="15969">MTTIVMINRAACTRMRRALRSRGCAAVTCCHSLNDLAAKLADGIRPSVVVVGCELELANAVLLAHWSEVHRFDLVLPRRSRTSAVWASAGCAGSSRAIGDDLVPPWVAQGSAHEAAVTSKRWPLARLARRRAALERFILDRAAWQR</sequence>
<evidence type="ECO:0000313" key="2">
    <source>
        <dbReference type="Proteomes" id="UP000541033"/>
    </source>
</evidence>
<organism evidence="1 2">
    <name type="scientific">Lysinibacter cavernae</name>
    <dbReference type="NCBI Taxonomy" id="1640652"/>
    <lineage>
        <taxon>Bacteria</taxon>
        <taxon>Bacillati</taxon>
        <taxon>Actinomycetota</taxon>
        <taxon>Actinomycetes</taxon>
        <taxon>Micrococcales</taxon>
        <taxon>Microbacteriaceae</taxon>
        <taxon>Lysinibacter</taxon>
    </lineage>
</organism>
<dbReference type="AlphaFoldDB" id="A0A7X5R3L8"/>
<protein>
    <submittedName>
        <fullName evidence="1">Uncharacterized protein</fullName>
    </submittedName>
</protein>
<comment type="caution">
    <text evidence="1">The sequence shown here is derived from an EMBL/GenBank/DDBJ whole genome shotgun (WGS) entry which is preliminary data.</text>
</comment>
<dbReference type="Proteomes" id="UP000541033">
    <property type="component" value="Unassembled WGS sequence"/>
</dbReference>
<proteinExistence type="predicted"/>
<evidence type="ECO:0000313" key="1">
    <source>
        <dbReference type="EMBL" id="NIH55033.1"/>
    </source>
</evidence>
<dbReference type="RefSeq" id="WP_167151911.1">
    <property type="nucleotide sequence ID" value="NZ_JBHSCM010000001.1"/>
</dbReference>
<reference evidence="1 2" key="1">
    <citation type="submission" date="2020-02" db="EMBL/GenBank/DDBJ databases">
        <title>Sequencing the genomes of 1000 actinobacteria strains.</title>
        <authorList>
            <person name="Klenk H.-P."/>
        </authorList>
    </citation>
    <scope>NUCLEOTIDE SEQUENCE [LARGE SCALE GENOMIC DNA]</scope>
    <source>
        <strain evidence="1 2">DSM 27960</strain>
    </source>
</reference>